<dbReference type="InterPro" id="IPR000644">
    <property type="entry name" value="CBS_dom"/>
</dbReference>
<dbReference type="InterPro" id="IPR048125">
    <property type="entry name" value="CBS_CbpB"/>
</dbReference>
<evidence type="ECO:0000313" key="4">
    <source>
        <dbReference type="EMBL" id="KRM16494.1"/>
    </source>
</evidence>
<reference evidence="4 5" key="1">
    <citation type="journal article" date="2015" name="Genome Announc.">
        <title>Expanding the biotechnology potential of lactobacilli through comparative genomics of 213 strains and associated genera.</title>
        <authorList>
            <person name="Sun Z."/>
            <person name="Harris H.M."/>
            <person name="McCann A."/>
            <person name="Guo C."/>
            <person name="Argimon S."/>
            <person name="Zhang W."/>
            <person name="Yang X."/>
            <person name="Jeffery I.B."/>
            <person name="Cooney J.C."/>
            <person name="Kagawa T.F."/>
            <person name="Liu W."/>
            <person name="Song Y."/>
            <person name="Salvetti E."/>
            <person name="Wrobel A."/>
            <person name="Rasinkangas P."/>
            <person name="Parkhill J."/>
            <person name="Rea M.C."/>
            <person name="O'Sullivan O."/>
            <person name="Ritari J."/>
            <person name="Douillard F.P."/>
            <person name="Paul Ross R."/>
            <person name="Yang R."/>
            <person name="Briner A.E."/>
            <person name="Felis G.E."/>
            <person name="de Vos W.M."/>
            <person name="Barrangou R."/>
            <person name="Klaenhammer T.R."/>
            <person name="Caufield P.W."/>
            <person name="Cui Y."/>
            <person name="Zhang H."/>
            <person name="O'Toole P.W."/>
        </authorList>
    </citation>
    <scope>NUCLEOTIDE SEQUENCE [LARGE SCALE GENOMIC DNA]</scope>
    <source>
        <strain evidence="4 5">DSM 4864</strain>
    </source>
</reference>
<dbReference type="NCBIfam" id="NF041630">
    <property type="entry name" value="CBS_CbpB"/>
    <property type="match status" value="1"/>
</dbReference>
<dbReference type="EMBL" id="AZGE01000003">
    <property type="protein sequence ID" value="KRM16494.1"/>
    <property type="molecule type" value="Genomic_DNA"/>
</dbReference>
<sequence length="155" mass="17907">MIERHLRELLLAHQEKFLIPASLVASVNVTNTLDHAFLLLTKNHYAKIVVVDNDNHYRGLISLSMITDRLIETAKINVENLHRYRVGDVMQTDVAPITDPYDVEENLHLLIDQSFLTVVDSEGHFTGIVTRRELLKAVNYTVHRFDHFYNVSEKD</sequence>
<keyword evidence="1 2" id="KW-0129">CBS domain</keyword>
<evidence type="ECO:0000256" key="2">
    <source>
        <dbReference type="PROSITE-ProRule" id="PRU00703"/>
    </source>
</evidence>
<dbReference type="GeneID" id="78175277"/>
<feature type="domain" description="CBS" evidence="3">
    <location>
        <begin position="18"/>
        <end position="76"/>
    </location>
</feature>
<dbReference type="CDD" id="cd04643">
    <property type="entry name" value="CBS_pair_bac"/>
    <property type="match status" value="1"/>
</dbReference>
<comment type="caution">
    <text evidence="4">The sequence shown here is derived from an EMBL/GenBank/DDBJ whole genome shotgun (WGS) entry which is preliminary data.</text>
</comment>
<dbReference type="SUPFAM" id="SSF54631">
    <property type="entry name" value="CBS-domain pair"/>
    <property type="match status" value="1"/>
</dbReference>
<dbReference type="Gene3D" id="3.10.580.10">
    <property type="entry name" value="CBS-domain"/>
    <property type="match status" value="1"/>
</dbReference>
<dbReference type="Pfam" id="PF00571">
    <property type="entry name" value="CBS"/>
    <property type="match status" value="2"/>
</dbReference>
<dbReference type="PATRIC" id="fig|1423779.3.peg.1225"/>
<evidence type="ECO:0000313" key="5">
    <source>
        <dbReference type="Proteomes" id="UP000050973"/>
    </source>
</evidence>
<dbReference type="RefSeq" id="WP_003714347.1">
    <property type="nucleotide sequence ID" value="NZ_AZGE01000003.1"/>
</dbReference>
<dbReference type="InterPro" id="IPR046342">
    <property type="entry name" value="CBS_dom_sf"/>
</dbReference>
<gene>
    <name evidence="4" type="ORF">FC49_GL001193</name>
</gene>
<dbReference type="AlphaFoldDB" id="A0A0R1WEX7"/>
<protein>
    <submittedName>
        <fullName evidence="4">CBS domain protein</fullName>
    </submittedName>
</protein>
<dbReference type="PANTHER" id="PTHR43080:SF26">
    <property type="entry name" value="REGULATORY PROTEIN"/>
    <property type="match status" value="1"/>
</dbReference>
<dbReference type="Proteomes" id="UP000050973">
    <property type="component" value="Unassembled WGS sequence"/>
</dbReference>
<organism evidence="4 5">
    <name type="scientific">Limosilactobacillus oris DSM 4864</name>
    <dbReference type="NCBI Taxonomy" id="1423779"/>
    <lineage>
        <taxon>Bacteria</taxon>
        <taxon>Bacillati</taxon>
        <taxon>Bacillota</taxon>
        <taxon>Bacilli</taxon>
        <taxon>Lactobacillales</taxon>
        <taxon>Lactobacillaceae</taxon>
        <taxon>Limosilactobacillus</taxon>
    </lineage>
</organism>
<name>A0A0R1WEX7_9LACO</name>
<accession>A0A0R1WEX7</accession>
<dbReference type="PROSITE" id="PS51371">
    <property type="entry name" value="CBS"/>
    <property type="match status" value="1"/>
</dbReference>
<dbReference type="InterPro" id="IPR051257">
    <property type="entry name" value="Diverse_CBS-Domain"/>
</dbReference>
<dbReference type="PANTHER" id="PTHR43080">
    <property type="entry name" value="CBS DOMAIN-CONTAINING PROTEIN CBSX3, MITOCHONDRIAL"/>
    <property type="match status" value="1"/>
</dbReference>
<evidence type="ECO:0000259" key="3">
    <source>
        <dbReference type="PROSITE" id="PS51371"/>
    </source>
</evidence>
<proteinExistence type="predicted"/>
<evidence type="ECO:0000256" key="1">
    <source>
        <dbReference type="ARBA" id="ARBA00023122"/>
    </source>
</evidence>